<dbReference type="Proteomes" id="UP000822688">
    <property type="component" value="Chromosome V"/>
</dbReference>
<comment type="caution">
    <text evidence="1">The sequence shown here is derived from an EMBL/GenBank/DDBJ whole genome shotgun (WGS) entry which is preliminary data.</text>
</comment>
<organism evidence="1 2">
    <name type="scientific">Ceratodon purpureus</name>
    <name type="common">Fire moss</name>
    <name type="synonym">Dicranum purpureum</name>
    <dbReference type="NCBI Taxonomy" id="3225"/>
    <lineage>
        <taxon>Eukaryota</taxon>
        <taxon>Viridiplantae</taxon>
        <taxon>Streptophyta</taxon>
        <taxon>Embryophyta</taxon>
        <taxon>Bryophyta</taxon>
        <taxon>Bryophytina</taxon>
        <taxon>Bryopsida</taxon>
        <taxon>Dicranidae</taxon>
        <taxon>Pseudoditrichales</taxon>
        <taxon>Ditrichaceae</taxon>
        <taxon>Ceratodon</taxon>
    </lineage>
</organism>
<protein>
    <submittedName>
        <fullName evidence="1">Uncharacterized protein</fullName>
    </submittedName>
</protein>
<dbReference type="EMBL" id="CM026426">
    <property type="protein sequence ID" value="KAG0573111.1"/>
    <property type="molecule type" value="Genomic_DNA"/>
</dbReference>
<accession>A0A8T0HQN3</accession>
<name>A0A8T0HQN3_CERPU</name>
<evidence type="ECO:0000313" key="2">
    <source>
        <dbReference type="Proteomes" id="UP000822688"/>
    </source>
</evidence>
<proteinExistence type="predicted"/>
<dbReference type="AlphaFoldDB" id="A0A8T0HQN3"/>
<sequence>MPLDNMYICANQYKHELEKCEWKCMRCMFKTKDQSKIENLCLKIIGAFVCVQPIRNCMIKSLKITN</sequence>
<keyword evidence="2" id="KW-1185">Reference proteome</keyword>
<reference evidence="1" key="1">
    <citation type="submission" date="2020-06" db="EMBL/GenBank/DDBJ databases">
        <title>WGS assembly of Ceratodon purpureus strain R40.</title>
        <authorList>
            <person name="Carey S.B."/>
            <person name="Jenkins J."/>
            <person name="Shu S."/>
            <person name="Lovell J.T."/>
            <person name="Sreedasyam A."/>
            <person name="Maumus F."/>
            <person name="Tiley G.P."/>
            <person name="Fernandez-Pozo N."/>
            <person name="Barry K."/>
            <person name="Chen C."/>
            <person name="Wang M."/>
            <person name="Lipzen A."/>
            <person name="Daum C."/>
            <person name="Saski C.A."/>
            <person name="Payton A.C."/>
            <person name="Mcbreen J.C."/>
            <person name="Conrad R.E."/>
            <person name="Kollar L.M."/>
            <person name="Olsson S."/>
            <person name="Huttunen S."/>
            <person name="Landis J.B."/>
            <person name="Wickett N.J."/>
            <person name="Johnson M.G."/>
            <person name="Rensing S.A."/>
            <person name="Grimwood J."/>
            <person name="Schmutz J."/>
            <person name="Mcdaniel S.F."/>
        </authorList>
    </citation>
    <scope>NUCLEOTIDE SEQUENCE</scope>
    <source>
        <strain evidence="1">R40</strain>
    </source>
</reference>
<gene>
    <name evidence="1" type="ORF">KC19_VG149900</name>
</gene>
<evidence type="ECO:0000313" key="1">
    <source>
        <dbReference type="EMBL" id="KAG0573111.1"/>
    </source>
</evidence>